<dbReference type="GO" id="GO:0004888">
    <property type="term" value="F:transmembrane signaling receptor activity"/>
    <property type="evidence" value="ECO:0007669"/>
    <property type="project" value="TreeGrafter"/>
</dbReference>
<name>A0A6J2R787_COTGO</name>
<dbReference type="InParanoid" id="A0A6J2R787"/>
<keyword evidence="3 4" id="KW-0472">Membrane</keyword>
<evidence type="ECO:0000256" key="2">
    <source>
        <dbReference type="ARBA" id="ARBA00022692"/>
    </source>
</evidence>
<comment type="subcellular location">
    <subcellularLocation>
        <location evidence="1">Membrane</location>
    </subcellularLocation>
</comment>
<evidence type="ECO:0000256" key="3">
    <source>
        <dbReference type="ARBA" id="ARBA00023136"/>
    </source>
</evidence>
<evidence type="ECO:0000313" key="8">
    <source>
        <dbReference type="RefSeq" id="XP_029305387.1"/>
    </source>
</evidence>
<dbReference type="InterPro" id="IPR036179">
    <property type="entry name" value="Ig-like_dom_sf"/>
</dbReference>
<dbReference type="GO" id="GO:0005886">
    <property type="term" value="C:plasma membrane"/>
    <property type="evidence" value="ECO:0007669"/>
    <property type="project" value="TreeGrafter"/>
</dbReference>
<sequence>MAVHLSFLLIFTGLAGSHSITTVSKVSVKAGDSITIPCLYDSKYINNVKYLRKGYYWSSCSTEIRTDSQSISEKFSISDDKIQKIFTVTIKDVTNKDTDYWCAVDKKYFQLPATGGTPTVSVDRQEITGFKGGNININCYYRNFGVMKWCKLGRSCVTGSSGSIDGTGVTISESGPGVFTVTMSGLKTESSGWYSCVKDDFQMPVHVTVTDRPTTTTPAMTRSLTTLTTRSLTIVSASAVNHNPVSADQALITVQGEQQSPSHHLKSFGIRLSVIFIVMVTLFIWFIFKRHKQRKVESSATTTAEGEVRYMRNTSGEPEVSCGE</sequence>
<organism evidence="7 8">
    <name type="scientific">Cottoperca gobio</name>
    <name type="common">Frogmouth</name>
    <name type="synonym">Aphritis gobio</name>
    <dbReference type="NCBI Taxonomy" id="56716"/>
    <lineage>
        <taxon>Eukaryota</taxon>
        <taxon>Metazoa</taxon>
        <taxon>Chordata</taxon>
        <taxon>Craniata</taxon>
        <taxon>Vertebrata</taxon>
        <taxon>Euteleostomi</taxon>
        <taxon>Actinopterygii</taxon>
        <taxon>Neopterygii</taxon>
        <taxon>Teleostei</taxon>
        <taxon>Neoteleostei</taxon>
        <taxon>Acanthomorphata</taxon>
        <taxon>Eupercaria</taxon>
        <taxon>Perciformes</taxon>
        <taxon>Notothenioidei</taxon>
        <taxon>Bovichtidae</taxon>
        <taxon>Cottoperca</taxon>
    </lineage>
</organism>
<dbReference type="OrthoDB" id="8920197at2759"/>
<reference evidence="8" key="1">
    <citation type="submission" date="2025-08" db="UniProtKB">
        <authorList>
            <consortium name="RefSeq"/>
        </authorList>
    </citation>
    <scope>IDENTIFICATION</scope>
</reference>
<evidence type="ECO:0000256" key="1">
    <source>
        <dbReference type="ARBA" id="ARBA00004370"/>
    </source>
</evidence>
<evidence type="ECO:0000256" key="5">
    <source>
        <dbReference type="SAM" id="SignalP"/>
    </source>
</evidence>
<gene>
    <name evidence="8" type="primary">LOC115019859</name>
</gene>
<dbReference type="PANTHER" id="PTHR11860:SF118">
    <property type="entry name" value="CMRF35-LIKE MOLECULE 3-RELATED"/>
    <property type="match status" value="1"/>
</dbReference>
<dbReference type="AlphaFoldDB" id="A0A6J2R787"/>
<feature type="chain" id="PRO_5026878391" evidence="5">
    <location>
        <begin position="18"/>
        <end position="324"/>
    </location>
</feature>
<dbReference type="GeneID" id="115019859"/>
<feature type="transmembrane region" description="Helical" evidence="4">
    <location>
        <begin position="268"/>
        <end position="288"/>
    </location>
</feature>
<feature type="signal peptide" evidence="5">
    <location>
        <begin position="1"/>
        <end position="17"/>
    </location>
</feature>
<dbReference type="KEGG" id="cgob:115019859"/>
<dbReference type="RefSeq" id="XP_029305387.1">
    <property type="nucleotide sequence ID" value="XM_029449527.1"/>
</dbReference>
<dbReference type="Proteomes" id="UP000504630">
    <property type="component" value="Chromosome 15"/>
</dbReference>
<feature type="domain" description="Immunoglobulin" evidence="6">
    <location>
        <begin position="23"/>
        <end position="123"/>
    </location>
</feature>
<feature type="domain" description="Immunoglobulin" evidence="6">
    <location>
        <begin position="124"/>
        <end position="210"/>
    </location>
</feature>
<evidence type="ECO:0000256" key="4">
    <source>
        <dbReference type="SAM" id="Phobius"/>
    </source>
</evidence>
<keyword evidence="5" id="KW-0732">Signal</keyword>
<dbReference type="PANTHER" id="PTHR11860">
    <property type="entry name" value="POLYMERIC-IMMUNOGLOBULIN RECEPTOR"/>
    <property type="match status" value="1"/>
</dbReference>
<proteinExistence type="predicted"/>
<dbReference type="InterPro" id="IPR003599">
    <property type="entry name" value="Ig_sub"/>
</dbReference>
<keyword evidence="4" id="KW-1133">Transmembrane helix</keyword>
<dbReference type="InterPro" id="IPR050671">
    <property type="entry name" value="CD300_family_receptors"/>
</dbReference>
<dbReference type="InterPro" id="IPR013783">
    <property type="entry name" value="Ig-like_fold"/>
</dbReference>
<keyword evidence="7" id="KW-1185">Reference proteome</keyword>
<keyword evidence="2 4" id="KW-0812">Transmembrane</keyword>
<protein>
    <submittedName>
        <fullName evidence="8">Uncharacterized protein LOC115019859 isoform X1</fullName>
    </submittedName>
</protein>
<evidence type="ECO:0000313" key="7">
    <source>
        <dbReference type="Proteomes" id="UP000504630"/>
    </source>
</evidence>
<dbReference type="Gene3D" id="2.60.40.10">
    <property type="entry name" value="Immunoglobulins"/>
    <property type="match status" value="2"/>
</dbReference>
<accession>A0A6J2R787</accession>
<dbReference type="SMART" id="SM00409">
    <property type="entry name" value="IG"/>
    <property type="match status" value="2"/>
</dbReference>
<dbReference type="SUPFAM" id="SSF48726">
    <property type="entry name" value="Immunoglobulin"/>
    <property type="match status" value="2"/>
</dbReference>
<evidence type="ECO:0000259" key="6">
    <source>
        <dbReference type="SMART" id="SM00409"/>
    </source>
</evidence>